<keyword evidence="12" id="KW-1185">Reference proteome</keyword>
<dbReference type="PROSITE" id="PS50016">
    <property type="entry name" value="ZF_PHD_2"/>
    <property type="match status" value="1"/>
</dbReference>
<evidence type="ECO:0000259" key="10">
    <source>
        <dbReference type="PROSITE" id="PS50016"/>
    </source>
</evidence>
<reference evidence="11 12" key="2">
    <citation type="submission" date="2018-11" db="EMBL/GenBank/DDBJ databases">
        <authorList>
            <consortium name="Pathogen Informatics"/>
        </authorList>
    </citation>
    <scope>NUCLEOTIDE SEQUENCE [LARGE SCALE GENOMIC DNA]</scope>
</reference>
<dbReference type="GO" id="GO:0008270">
    <property type="term" value="F:zinc ion binding"/>
    <property type="evidence" value="ECO:0007669"/>
    <property type="project" value="UniProtKB-KW"/>
</dbReference>
<dbReference type="Proteomes" id="UP000274429">
    <property type="component" value="Unassembled WGS sequence"/>
</dbReference>
<dbReference type="InterPro" id="IPR011011">
    <property type="entry name" value="Znf_FYVE_PHD"/>
</dbReference>
<dbReference type="SMART" id="SM00249">
    <property type="entry name" value="PHD"/>
    <property type="match status" value="2"/>
</dbReference>
<dbReference type="PANTHER" id="PTHR45888:SF4">
    <property type="entry name" value="PHD FINGER PROTEIN 10"/>
    <property type="match status" value="1"/>
</dbReference>
<sequence length="348" mass="38961">MSNLVKFTLHISFFLRVQEELTKIISVINLLSNSNEKATVDTISSHLSSEAPSADRLVQILNEAVSRGSIVKNSEDGSYQPTRSLRPHRRSFLISQPPSILYDANTPRRRTVSIQRAPKMPNDASASTRGMSHIIPICGFCSGDENNNPRRGGPEEMLACWGCGRSAHLSCLGLSPSMLPRVKRLRWYCVDCKRCTICHYSRSSSLGGERTPVAISGGATDKDSDLLLCDNCDRGYHLSCVAPGLTEPPDGEFCSRLVLFHKVKCSVSLMMKTSCDWKLTCWLLFYFYHISWDKFNGSYHFVYMCVGGHPTVLPFLSLMGAQKSTAILVFVYNYYFYGLMVVSRSQDF</sequence>
<evidence type="ECO:0000256" key="4">
    <source>
        <dbReference type="ARBA" id="ARBA00022771"/>
    </source>
</evidence>
<dbReference type="InterPro" id="IPR013083">
    <property type="entry name" value="Znf_RING/FYVE/PHD"/>
</dbReference>
<dbReference type="Gene3D" id="3.30.40.10">
    <property type="entry name" value="Zinc/RING finger domain, C3HC4 (zinc finger)"/>
    <property type="match status" value="1"/>
</dbReference>
<evidence type="ECO:0000256" key="2">
    <source>
        <dbReference type="ARBA" id="ARBA00022723"/>
    </source>
</evidence>
<dbReference type="AlphaFoldDB" id="A0A0R3WWK5"/>
<dbReference type="PANTHER" id="PTHR45888">
    <property type="entry name" value="HL01030P-RELATED"/>
    <property type="match status" value="1"/>
</dbReference>
<evidence type="ECO:0000313" key="13">
    <source>
        <dbReference type="WBParaSite" id="TTAC_0000514501-mRNA-1"/>
    </source>
</evidence>
<keyword evidence="3" id="KW-0677">Repeat</keyword>
<evidence type="ECO:0000256" key="8">
    <source>
        <dbReference type="ARBA" id="ARBA00023242"/>
    </source>
</evidence>
<accession>A0A0R3WWK5</accession>
<evidence type="ECO:0000256" key="1">
    <source>
        <dbReference type="ARBA" id="ARBA00004123"/>
    </source>
</evidence>
<evidence type="ECO:0000256" key="5">
    <source>
        <dbReference type="ARBA" id="ARBA00022833"/>
    </source>
</evidence>
<evidence type="ECO:0000256" key="6">
    <source>
        <dbReference type="ARBA" id="ARBA00023015"/>
    </source>
</evidence>
<dbReference type="OrthoDB" id="10004495at2759"/>
<dbReference type="InterPro" id="IPR019787">
    <property type="entry name" value="Znf_PHD-finger"/>
</dbReference>
<dbReference type="InterPro" id="IPR001965">
    <property type="entry name" value="Znf_PHD"/>
</dbReference>
<dbReference type="SUPFAM" id="SSF57903">
    <property type="entry name" value="FYVE/PHD zinc finger"/>
    <property type="match status" value="2"/>
</dbReference>
<name>A0A0R3WWK5_HYDTA</name>
<keyword evidence="6" id="KW-0805">Transcription regulation</keyword>
<evidence type="ECO:0000256" key="9">
    <source>
        <dbReference type="PROSITE-ProRule" id="PRU00146"/>
    </source>
</evidence>
<comment type="subcellular location">
    <subcellularLocation>
        <location evidence="1">Nucleus</location>
    </subcellularLocation>
</comment>
<protein>
    <submittedName>
        <fullName evidence="13">PHD finger protein 10</fullName>
    </submittedName>
</protein>
<evidence type="ECO:0000256" key="3">
    <source>
        <dbReference type="ARBA" id="ARBA00022737"/>
    </source>
</evidence>
<dbReference type="STRING" id="6205.A0A0R3WWK5"/>
<evidence type="ECO:0000313" key="12">
    <source>
        <dbReference type="Proteomes" id="UP000274429"/>
    </source>
</evidence>
<gene>
    <name evidence="11" type="ORF">TTAC_LOCUS5130</name>
</gene>
<dbReference type="EMBL" id="UYWX01006338">
    <property type="protein sequence ID" value="VDM26326.1"/>
    <property type="molecule type" value="Genomic_DNA"/>
</dbReference>
<feature type="domain" description="PHD-type" evidence="10">
    <location>
        <begin position="135"/>
        <end position="195"/>
    </location>
</feature>
<keyword evidence="5" id="KW-0862">Zinc</keyword>
<dbReference type="WBParaSite" id="TTAC_0000514501-mRNA-1">
    <property type="protein sequence ID" value="TTAC_0000514501-mRNA-1"/>
    <property type="gene ID" value="TTAC_0000514501"/>
</dbReference>
<dbReference type="Pfam" id="PF00628">
    <property type="entry name" value="PHD"/>
    <property type="match status" value="2"/>
</dbReference>
<evidence type="ECO:0000256" key="7">
    <source>
        <dbReference type="ARBA" id="ARBA00023163"/>
    </source>
</evidence>
<dbReference type="GO" id="GO:0005634">
    <property type="term" value="C:nucleus"/>
    <property type="evidence" value="ECO:0007669"/>
    <property type="project" value="UniProtKB-SubCell"/>
</dbReference>
<reference evidence="13" key="1">
    <citation type="submission" date="2017-02" db="UniProtKB">
        <authorList>
            <consortium name="WormBaseParasite"/>
        </authorList>
    </citation>
    <scope>IDENTIFICATION</scope>
</reference>
<keyword evidence="2" id="KW-0479">Metal-binding</keyword>
<dbReference type="CDD" id="cd15526">
    <property type="entry name" value="PHD1_MOZ_d4"/>
    <property type="match status" value="1"/>
</dbReference>
<keyword evidence="4 9" id="KW-0863">Zinc-finger</keyword>
<organism evidence="13">
    <name type="scientific">Hydatigena taeniaeformis</name>
    <name type="common">Feline tapeworm</name>
    <name type="synonym">Taenia taeniaeformis</name>
    <dbReference type="NCBI Taxonomy" id="6205"/>
    <lineage>
        <taxon>Eukaryota</taxon>
        <taxon>Metazoa</taxon>
        <taxon>Spiralia</taxon>
        <taxon>Lophotrochozoa</taxon>
        <taxon>Platyhelminthes</taxon>
        <taxon>Cestoda</taxon>
        <taxon>Eucestoda</taxon>
        <taxon>Cyclophyllidea</taxon>
        <taxon>Taeniidae</taxon>
        <taxon>Hydatigera</taxon>
    </lineage>
</organism>
<keyword evidence="8" id="KW-0539">Nucleus</keyword>
<keyword evidence="7" id="KW-0804">Transcription</keyword>
<proteinExistence type="predicted"/>
<evidence type="ECO:0000313" key="11">
    <source>
        <dbReference type="EMBL" id="VDM26326.1"/>
    </source>
</evidence>